<evidence type="ECO:0000256" key="8">
    <source>
        <dbReference type="SAM" id="Phobius"/>
    </source>
</evidence>
<feature type="transmembrane region" description="Helical" evidence="8">
    <location>
        <begin position="865"/>
        <end position="889"/>
    </location>
</feature>
<evidence type="ECO:0000256" key="7">
    <source>
        <dbReference type="PROSITE-ProRule" id="PRU00023"/>
    </source>
</evidence>
<evidence type="ECO:0000256" key="5">
    <source>
        <dbReference type="ARBA" id="ARBA00023043"/>
    </source>
</evidence>
<dbReference type="AlphaFoldDB" id="K3UDY3"/>
<keyword evidence="10" id="KW-1185">Reference proteome</keyword>
<keyword evidence="6 8" id="KW-0472">Membrane</keyword>
<dbReference type="KEGG" id="fpu:FPSE_10072"/>
<gene>
    <name evidence="9" type="ORF">FPSE_10072</name>
</gene>
<feature type="transmembrane region" description="Helical" evidence="8">
    <location>
        <begin position="7"/>
        <end position="23"/>
    </location>
</feature>
<evidence type="ECO:0000256" key="2">
    <source>
        <dbReference type="ARBA" id="ARBA00022692"/>
    </source>
</evidence>
<dbReference type="HOGENOM" id="CLU_311226_0_0_1"/>
<feature type="transmembrane region" description="Helical" evidence="8">
    <location>
        <begin position="913"/>
        <end position="934"/>
    </location>
</feature>
<organism evidence="9 10">
    <name type="scientific">Fusarium pseudograminearum (strain CS3096)</name>
    <name type="common">Wheat and barley crown-rot fungus</name>
    <dbReference type="NCBI Taxonomy" id="1028729"/>
    <lineage>
        <taxon>Eukaryota</taxon>
        <taxon>Fungi</taxon>
        <taxon>Dikarya</taxon>
        <taxon>Ascomycota</taxon>
        <taxon>Pezizomycotina</taxon>
        <taxon>Sordariomycetes</taxon>
        <taxon>Hypocreomycetidae</taxon>
        <taxon>Hypocreales</taxon>
        <taxon>Nectriaceae</taxon>
        <taxon>Fusarium</taxon>
    </lineage>
</organism>
<dbReference type="Pfam" id="PF01544">
    <property type="entry name" value="CorA"/>
    <property type="match status" value="1"/>
</dbReference>
<evidence type="ECO:0000256" key="1">
    <source>
        <dbReference type="ARBA" id="ARBA00004141"/>
    </source>
</evidence>
<comment type="subcellular location">
    <subcellularLocation>
        <location evidence="1">Membrane</location>
        <topology evidence="1">Multi-pass membrane protein</topology>
    </subcellularLocation>
</comment>
<keyword evidence="5 7" id="KW-0040">ANK repeat</keyword>
<dbReference type="SUPFAM" id="SSF48403">
    <property type="entry name" value="Ankyrin repeat"/>
    <property type="match status" value="1"/>
</dbReference>
<comment type="caution">
    <text evidence="9">The sequence shown here is derived from an EMBL/GenBank/DDBJ whole genome shotgun (WGS) entry which is preliminary data.</text>
</comment>
<keyword evidence="2 8" id="KW-0812">Transmembrane</keyword>
<name>K3UDY3_FUSPC</name>
<evidence type="ECO:0000313" key="9">
    <source>
        <dbReference type="EMBL" id="EKJ69756.1"/>
    </source>
</evidence>
<dbReference type="GeneID" id="20368689"/>
<dbReference type="InterPro" id="IPR045863">
    <property type="entry name" value="CorA_TM1_TM2"/>
</dbReference>
<keyword evidence="3" id="KW-0677">Repeat</keyword>
<dbReference type="PANTHER" id="PTHR24126:SF14">
    <property type="entry name" value="ANK_REP_REGION DOMAIN-CONTAINING PROTEIN"/>
    <property type="match status" value="1"/>
</dbReference>
<accession>K3UDY3</accession>
<protein>
    <submittedName>
        <fullName evidence="9">Uncharacterized protein</fullName>
    </submittedName>
</protein>
<dbReference type="InterPro" id="IPR002523">
    <property type="entry name" value="MgTranspt_CorA/ZnTranspt_ZntB"/>
</dbReference>
<dbReference type="RefSeq" id="XP_009261464.1">
    <property type="nucleotide sequence ID" value="XM_009263189.1"/>
</dbReference>
<evidence type="ECO:0000313" key="10">
    <source>
        <dbReference type="Proteomes" id="UP000007978"/>
    </source>
</evidence>
<dbReference type="InterPro" id="IPR036770">
    <property type="entry name" value="Ankyrin_rpt-contain_sf"/>
</dbReference>
<dbReference type="PROSITE" id="PS50297">
    <property type="entry name" value="ANK_REP_REGION"/>
    <property type="match status" value="1"/>
</dbReference>
<proteinExistence type="predicted"/>
<dbReference type="Pfam" id="PF12796">
    <property type="entry name" value="Ank_2"/>
    <property type="match status" value="1"/>
</dbReference>
<reference evidence="9 10" key="1">
    <citation type="journal article" date="2012" name="PLoS Pathog.">
        <title>Comparative pathogenomics reveals horizontally acquired novel virulence genes in fungi infecting cereal hosts.</title>
        <authorList>
            <person name="Gardiner D.M."/>
            <person name="McDonald M.C."/>
            <person name="Covarelli L."/>
            <person name="Solomon P.S."/>
            <person name="Rusu A.G."/>
            <person name="Marshall M."/>
            <person name="Kazan K."/>
            <person name="Chakraborty S."/>
            <person name="McDonald B.A."/>
            <person name="Manners J.M."/>
        </authorList>
    </citation>
    <scope>NUCLEOTIDE SEQUENCE [LARGE SCALE GENOMIC DNA]</scope>
    <source>
        <strain evidence="9 10">CS3096</strain>
    </source>
</reference>
<dbReference type="SUPFAM" id="SSF144083">
    <property type="entry name" value="Magnesium transport protein CorA, transmembrane region"/>
    <property type="match status" value="1"/>
</dbReference>
<evidence type="ECO:0000256" key="6">
    <source>
        <dbReference type="ARBA" id="ARBA00023136"/>
    </source>
</evidence>
<evidence type="ECO:0000256" key="4">
    <source>
        <dbReference type="ARBA" id="ARBA00022989"/>
    </source>
</evidence>
<dbReference type="PROSITE" id="PS50088">
    <property type="entry name" value="ANK_REPEAT"/>
    <property type="match status" value="1"/>
</dbReference>
<dbReference type="Gene3D" id="1.25.40.20">
    <property type="entry name" value="Ankyrin repeat-containing domain"/>
    <property type="match status" value="1"/>
</dbReference>
<dbReference type="GO" id="GO:0016020">
    <property type="term" value="C:membrane"/>
    <property type="evidence" value="ECO:0007669"/>
    <property type="project" value="UniProtKB-SubCell"/>
</dbReference>
<dbReference type="Gene3D" id="1.20.58.340">
    <property type="entry name" value="Magnesium transport protein CorA, transmembrane region"/>
    <property type="match status" value="1"/>
</dbReference>
<dbReference type="InterPro" id="IPR002110">
    <property type="entry name" value="Ankyrin_rpt"/>
</dbReference>
<evidence type="ECO:0000256" key="3">
    <source>
        <dbReference type="ARBA" id="ARBA00022737"/>
    </source>
</evidence>
<dbReference type="PANTHER" id="PTHR24126">
    <property type="entry name" value="ANKYRIN REPEAT, PH AND SEC7 DOMAIN CONTAINING PROTEIN SECG-RELATED"/>
    <property type="match status" value="1"/>
</dbReference>
<feature type="repeat" description="ANK" evidence="7">
    <location>
        <begin position="295"/>
        <end position="327"/>
    </location>
</feature>
<dbReference type="OrthoDB" id="341259at2759"/>
<dbReference type="SMART" id="SM00248">
    <property type="entry name" value="ANK"/>
    <property type="match status" value="5"/>
</dbReference>
<feature type="transmembrane region" description="Helical" evidence="8">
    <location>
        <begin position="581"/>
        <end position="599"/>
    </location>
</feature>
<dbReference type="Proteomes" id="UP000007978">
    <property type="component" value="Chromosome 1"/>
</dbReference>
<dbReference type="EMBL" id="AFNW01000328">
    <property type="protein sequence ID" value="EKJ69756.1"/>
    <property type="molecule type" value="Genomic_DNA"/>
</dbReference>
<keyword evidence="4 8" id="KW-1133">Transmembrane helix</keyword>
<sequence>MYSRSRLYIEVFVPLVLPWLFYFENRWFNFITQFVYMRRREQRRVALNNLVSQKKEQIWHAAISGGDGKIQKLIESVNFNQTRGIIAADVAGERYFDDIDHPVSGQSRMEAIADELANTSRFVPEQEEQNTIFDRSGTVSILWIAIERNHKDDVNYLLTNRNILLQTRHCSGQDTVLHKAVLRNDYGLTKSILETNSSISPSNCVNITNRLSETPLHNLVHNVRVRKWKKGSEELKEALRIFDLLFEHGASVNAVNQMLRTPLHMLLDSSPDVDINPLFERLLSAGAEVNSKDISGESPLHLACRQKYQKIIETLVKTGADMRSLDRNGKTPKSYYGDNDFWMRVEVISFVGMAKSRKPVKLPPSRKTSTRSRRAICDRSPVYCRFQQSRQAAGVIPRKSLHWIAEDSYISNVIYATNDENNVTFLDDCELQSTSWWDYVETCLVSLPDPPTGVTHEEIQAPQDKWRWVSLPANNMTWVKMMGINLSNSSGSTNSPQAGSMVSIVIPYLDIEVEENVPDQIEDVYFPFSGLDGAQVPQTLDQTFNSTKSLSGLRSKENQVIYRWSERQASRQRCRRVAEKGIYSLFQLLIFKLLLYQNWGQYQSREEFQQTREGRYSANPVFEQQGNSVPIDESGNETRMRSIQLEANSKWLMVRQLWLWKLNDGTILTTIPSRKGMCAADDLLETIRHSDLDEISTADDLMKHIVQQTVTFTERFKLAGLGEHILDIFESELAFEVDQEAVFFNNFTRKDWNSKYANKAINEAAGCTWRVKDIRGELRLINKVLTQQLDVLKEFAMIIAGMSPEEGKKQGDTLIRDSGLELLMERIKRMDEDAATTIEGLSNITQAMLAQASLKEAESARLMNFIILPFTVVTVIFTPLSFMTSLFAVNSDGFPHNDDGELRIPSDWLRDKMIIGEIGTLIPLLIIIVSISYLRTDRKRATKQ</sequence>
<dbReference type="GO" id="GO:0046873">
    <property type="term" value="F:metal ion transmembrane transporter activity"/>
    <property type="evidence" value="ECO:0007669"/>
    <property type="project" value="InterPro"/>
</dbReference>
<dbReference type="eggNOG" id="KOG0504">
    <property type="taxonomic scope" value="Eukaryota"/>
</dbReference>